<dbReference type="InterPro" id="IPR023393">
    <property type="entry name" value="START-like_dom_sf"/>
</dbReference>
<feature type="region of interest" description="Disordered" evidence="2">
    <location>
        <begin position="194"/>
        <end position="263"/>
    </location>
</feature>
<dbReference type="PROSITE" id="PS51173">
    <property type="entry name" value="CBM2"/>
    <property type="match status" value="1"/>
</dbReference>
<evidence type="ECO:0000256" key="1">
    <source>
        <dbReference type="ARBA" id="ARBA00006817"/>
    </source>
</evidence>
<feature type="region of interest" description="Disordered" evidence="2">
    <location>
        <begin position="335"/>
        <end position="359"/>
    </location>
</feature>
<dbReference type="RefSeq" id="WP_377508103.1">
    <property type="nucleotide sequence ID" value="NZ_JBHSQS010000004.1"/>
</dbReference>
<keyword evidence="3" id="KW-0472">Membrane</keyword>
<evidence type="ECO:0000256" key="2">
    <source>
        <dbReference type="SAM" id="MobiDB-lite"/>
    </source>
</evidence>
<evidence type="ECO:0000259" key="4">
    <source>
        <dbReference type="PROSITE" id="PS51173"/>
    </source>
</evidence>
<dbReference type="EMBL" id="JBHSQS010000004">
    <property type="protein sequence ID" value="MFC5923425.1"/>
    <property type="molecule type" value="Genomic_DNA"/>
</dbReference>
<feature type="transmembrane region" description="Helical" evidence="3">
    <location>
        <begin position="170"/>
        <end position="190"/>
    </location>
</feature>
<keyword evidence="3" id="KW-1133">Transmembrane helix</keyword>
<comment type="caution">
    <text evidence="5">The sequence shown here is derived from an EMBL/GenBank/DDBJ whole genome shotgun (WGS) entry which is preliminary data.</text>
</comment>
<dbReference type="InterPro" id="IPR013538">
    <property type="entry name" value="ASHA1/2-like_C"/>
</dbReference>
<feature type="compositionally biased region" description="Basic and acidic residues" evidence="2">
    <location>
        <begin position="335"/>
        <end position="347"/>
    </location>
</feature>
<evidence type="ECO:0000256" key="3">
    <source>
        <dbReference type="SAM" id="Phobius"/>
    </source>
</evidence>
<evidence type="ECO:0000313" key="6">
    <source>
        <dbReference type="Proteomes" id="UP001596226"/>
    </source>
</evidence>
<gene>
    <name evidence="5" type="ORF">ACFQGL_08740</name>
</gene>
<dbReference type="InterPro" id="IPR012291">
    <property type="entry name" value="CBM2_carb-bd_dom_sf"/>
</dbReference>
<comment type="similarity">
    <text evidence="1">Belongs to the AHA1 family.</text>
</comment>
<dbReference type="InterPro" id="IPR001919">
    <property type="entry name" value="CBD2"/>
</dbReference>
<reference evidence="6" key="1">
    <citation type="journal article" date="2019" name="Int. J. Syst. Evol. Microbiol.">
        <title>The Global Catalogue of Microorganisms (GCM) 10K type strain sequencing project: providing services to taxonomists for standard genome sequencing and annotation.</title>
        <authorList>
            <consortium name="The Broad Institute Genomics Platform"/>
            <consortium name="The Broad Institute Genome Sequencing Center for Infectious Disease"/>
            <person name="Wu L."/>
            <person name="Ma J."/>
        </authorList>
    </citation>
    <scope>NUCLEOTIDE SEQUENCE [LARGE SCALE GENOMIC DNA]</scope>
    <source>
        <strain evidence="6">CGMCC 4.7144</strain>
    </source>
</reference>
<accession>A0ABW1H2C1</accession>
<proteinExistence type="inferred from homology"/>
<dbReference type="SUPFAM" id="SSF49384">
    <property type="entry name" value="Carbohydrate-binding domain"/>
    <property type="match status" value="1"/>
</dbReference>
<sequence length="359" mass="38375">MIEIGAQVDLSHPADRVWLALTDRELLGRWFAEAEMVAGVPDRLVLKTAELPGFDAAVEVEVTERRVPELIELRCDEAGRLTELTCAITATQQGCRLVVREVTTHGYWSAEQRDLREQQLRQALTVRLPAILDWLAFQQVDLRRGEGSLTAELPVISAFGPARARRRRRVLVGLLAVAVLAGGLVAWATLSSEPKHAAPPAPAAQPLRTGTSAGPTGTPKATPSARPSRTAASASARPSRTPSAKPSRTPTSAPPPPTPLVARYDTDSTRLFGYTGEVVVDNPGTAPAAWTVVVTLAEGSSIDDVDDAEWRQDGQQITFTGSAVPAGKSQTFRFDVRDSRPKAREPEGCTVGGSPCAGL</sequence>
<protein>
    <submittedName>
        <fullName evidence="5">Cellulose binding domain-containing protein</fullName>
    </submittedName>
</protein>
<keyword evidence="3" id="KW-0812">Transmembrane</keyword>
<evidence type="ECO:0000313" key="5">
    <source>
        <dbReference type="EMBL" id="MFC5923425.1"/>
    </source>
</evidence>
<dbReference type="Pfam" id="PF00553">
    <property type="entry name" value="CBM_2"/>
    <property type="match status" value="1"/>
</dbReference>
<dbReference type="SUPFAM" id="SSF55961">
    <property type="entry name" value="Bet v1-like"/>
    <property type="match status" value="1"/>
</dbReference>
<dbReference type="Gene3D" id="2.60.40.290">
    <property type="match status" value="1"/>
</dbReference>
<name>A0ABW1H2C1_9ACTN</name>
<dbReference type="Gene3D" id="3.30.530.20">
    <property type="match status" value="1"/>
</dbReference>
<dbReference type="SMART" id="SM00637">
    <property type="entry name" value="CBD_II"/>
    <property type="match status" value="1"/>
</dbReference>
<dbReference type="InterPro" id="IPR008965">
    <property type="entry name" value="CBM2/CBM3_carb-bd_dom_sf"/>
</dbReference>
<feature type="compositionally biased region" description="Low complexity" evidence="2">
    <location>
        <begin position="221"/>
        <end position="251"/>
    </location>
</feature>
<organism evidence="5 6">
    <name type="scientific">Micromonospora vulcania</name>
    <dbReference type="NCBI Taxonomy" id="1441873"/>
    <lineage>
        <taxon>Bacteria</taxon>
        <taxon>Bacillati</taxon>
        <taxon>Actinomycetota</taxon>
        <taxon>Actinomycetes</taxon>
        <taxon>Micromonosporales</taxon>
        <taxon>Micromonosporaceae</taxon>
        <taxon>Micromonospora</taxon>
    </lineage>
</organism>
<dbReference type="Pfam" id="PF08327">
    <property type="entry name" value="AHSA1"/>
    <property type="match status" value="1"/>
</dbReference>
<dbReference type="Proteomes" id="UP001596226">
    <property type="component" value="Unassembled WGS sequence"/>
</dbReference>
<feature type="domain" description="CBM2" evidence="4">
    <location>
        <begin position="253"/>
        <end position="359"/>
    </location>
</feature>
<keyword evidence="6" id="KW-1185">Reference proteome</keyword>